<keyword evidence="1" id="KW-0472">Membrane</keyword>
<evidence type="ECO:0000313" key="3">
    <source>
        <dbReference type="Proteomes" id="UP001239019"/>
    </source>
</evidence>
<dbReference type="EMBL" id="JAVDDT010000002">
    <property type="protein sequence ID" value="MDQ2069295.1"/>
    <property type="molecule type" value="Genomic_DNA"/>
</dbReference>
<keyword evidence="1" id="KW-0812">Transmembrane</keyword>
<keyword evidence="1" id="KW-1133">Transmembrane helix</keyword>
<accession>A0ABU0W749</accession>
<sequence length="324" mass="36577">MNPELLKIESEEDAWRAFEQALKWPDSPVEARDVHLDLSGWPSIQLRVKGDRYRSTITTSLMKPILDLQGAVYASYAKAAYGKGDGRNLRKEERQKLEIVVHVEEGSSLLNIELGDGLKEIWEDMRTKMDGKQVTIVVLGLALVIGGVTAYKSYLSHQADLKELDHRLEMSKQETERMRILHEAMQGNEIERDLQSSVNQFRSQLLRAVEDADEVLIGEEIRLTGHQARRIAGEPRTAGIDDRIDGEFRVHLVDSSTEDSSLKLRVKKTDDGQEFTATTDISQVAMAGIEQLQAAVFEKKPIKLAVNFRRVRDEITRAKIISVG</sequence>
<evidence type="ECO:0000256" key="1">
    <source>
        <dbReference type="SAM" id="Phobius"/>
    </source>
</evidence>
<comment type="caution">
    <text evidence="2">The sequence shown here is derived from an EMBL/GenBank/DDBJ whole genome shotgun (WGS) entry which is preliminary data.</text>
</comment>
<reference evidence="2 3" key="1">
    <citation type="submission" date="2023-08" db="EMBL/GenBank/DDBJ databases">
        <title>Whole-genome sequencing of halo(alkali)philic microorganisms from hypersaline lakes.</title>
        <authorList>
            <person name="Sorokin D.Y."/>
            <person name="Abbas B."/>
            <person name="Merkel A.Y."/>
        </authorList>
    </citation>
    <scope>NUCLEOTIDE SEQUENCE [LARGE SCALE GENOMIC DNA]</scope>
    <source>
        <strain evidence="2 3">AB-CW4</strain>
    </source>
</reference>
<gene>
    <name evidence="2" type="ORF">RBH19_05380</name>
</gene>
<keyword evidence="3" id="KW-1185">Reference proteome</keyword>
<evidence type="ECO:0000313" key="2">
    <source>
        <dbReference type="EMBL" id="MDQ2069295.1"/>
    </source>
</evidence>
<proteinExistence type="predicted"/>
<organism evidence="2 3">
    <name type="scientific">Natronospira bacteriovora</name>
    <dbReference type="NCBI Taxonomy" id="3069753"/>
    <lineage>
        <taxon>Bacteria</taxon>
        <taxon>Pseudomonadati</taxon>
        <taxon>Pseudomonadota</taxon>
        <taxon>Gammaproteobacteria</taxon>
        <taxon>Natronospirales</taxon>
        <taxon>Natronospiraceae</taxon>
        <taxon>Natronospira</taxon>
    </lineage>
</organism>
<dbReference type="Proteomes" id="UP001239019">
    <property type="component" value="Unassembled WGS sequence"/>
</dbReference>
<protein>
    <submittedName>
        <fullName evidence="2">Uncharacterized protein</fullName>
    </submittedName>
</protein>
<name>A0ABU0W749_9GAMM</name>
<feature type="transmembrane region" description="Helical" evidence="1">
    <location>
        <begin position="134"/>
        <end position="154"/>
    </location>
</feature>
<dbReference type="RefSeq" id="WP_306727779.1">
    <property type="nucleotide sequence ID" value="NZ_JAVDDT010000002.1"/>
</dbReference>